<dbReference type="EMBL" id="LR796804">
    <property type="protein sequence ID" value="CAB4167259.1"/>
    <property type="molecule type" value="Genomic_DNA"/>
</dbReference>
<dbReference type="EMBL" id="LR798362">
    <property type="protein sequence ID" value="CAB5226892.1"/>
    <property type="molecule type" value="Genomic_DNA"/>
</dbReference>
<sequence length="584" mass="60460">MGKPFSLQSPEQVAKEYGGNKQKIAQAAQMGQVDPTAAVLAGMFIDRMRSAQSLEQGAQPTVAQQVLAPPAPASAPPAPPASGAPPMGMAPPMAPPPMAPQAPPMAPPMGMASGGLTTLPIPDDMFDEPQYGGGGIVAFAEAGEVESDLMRLARIVSDPDASPEERNAAQKELVSRRPPEAPTPLGRIKSSISDYLYQTPEELALGAARLERSDLLRKQADELSAASTLVSTISSTDRANNLEKAKRLRLEASARDRGEPTSTTSAPDSGAEYTGGGGNAPRGHLAPKAAAPKGGQPGLGAPRVDPVDPEVAKAPPDVAAPQAPAAPEKDYAALYADAMAARDGYPALPAGESIADQKKQDFNMALAQMGFGIAAGTSPNALTNIGAGMSGAVPGMQKAMDRRREAQRDADKADFARREAVYGQKNAARTEALGLLNAAEERKDARAKLAQDALEGGLDRASAERRNAATIAGGLANTQISSGAPTAALQAAAAIQADNPGMSKTEALQRFYAMSERAGTDQTLTYRDKATAAAQTDNRWRQAKTEAAKKALIDEYYRAMYGGSAAAPAPAAGAPWTKSYSKAG</sequence>
<dbReference type="EMBL" id="LR797024">
    <property type="protein sequence ID" value="CAB4181271.1"/>
    <property type="molecule type" value="Genomic_DNA"/>
</dbReference>
<dbReference type="EMBL" id="LR796643">
    <property type="protein sequence ID" value="CAB4156428.1"/>
    <property type="molecule type" value="Genomic_DNA"/>
</dbReference>
<evidence type="ECO:0000313" key="8">
    <source>
        <dbReference type="EMBL" id="CAB4221699.1"/>
    </source>
</evidence>
<evidence type="ECO:0000313" key="2">
    <source>
        <dbReference type="EMBL" id="CAB4156428.1"/>
    </source>
</evidence>
<evidence type="ECO:0000313" key="7">
    <source>
        <dbReference type="EMBL" id="CAB4205226.1"/>
    </source>
</evidence>
<reference evidence="2" key="1">
    <citation type="submission" date="2020-04" db="EMBL/GenBank/DDBJ databases">
        <authorList>
            <person name="Chiriac C."/>
            <person name="Salcher M."/>
            <person name="Ghai R."/>
            <person name="Kavagutti S V."/>
        </authorList>
    </citation>
    <scope>NUCLEOTIDE SEQUENCE</scope>
</reference>
<evidence type="ECO:0000313" key="5">
    <source>
        <dbReference type="EMBL" id="CAB4181271.1"/>
    </source>
</evidence>
<evidence type="ECO:0000313" key="4">
    <source>
        <dbReference type="EMBL" id="CAB4168456.1"/>
    </source>
</evidence>
<gene>
    <name evidence="5" type="ORF">UFOVP1058_24</name>
    <name evidence="6" type="ORF">UFOVP1289_48</name>
    <name evidence="7" type="ORF">UFOVP1410_38</name>
    <name evidence="9" type="ORF">UFOVP1514_63</name>
    <name evidence="8" type="ORF">UFOVP1642_6</name>
    <name evidence="2" type="ORF">UFOVP656_56</name>
    <name evidence="3" type="ORF">UFOVP857_9</name>
    <name evidence="4" type="ORF">UFOVP879_37</name>
</gene>
<dbReference type="EMBL" id="LR797506">
    <property type="protein sequence ID" value="CAB4221699.1"/>
    <property type="molecule type" value="Genomic_DNA"/>
</dbReference>
<protein>
    <submittedName>
        <fullName evidence="2">Uncharacterized protein</fullName>
    </submittedName>
</protein>
<feature type="region of interest" description="Disordered" evidence="1">
    <location>
        <begin position="51"/>
        <end position="128"/>
    </location>
</feature>
<feature type="compositionally biased region" description="Polar residues" evidence="1">
    <location>
        <begin position="226"/>
        <end position="239"/>
    </location>
</feature>
<name>A0A6J5NHQ1_9CAUD</name>
<dbReference type="EMBL" id="LR797356">
    <property type="protein sequence ID" value="CAB4205226.1"/>
    <property type="molecule type" value="Genomic_DNA"/>
</dbReference>
<accession>A0A6J5NHQ1</accession>
<proteinExistence type="predicted"/>
<feature type="compositionally biased region" description="Basic and acidic residues" evidence="1">
    <location>
        <begin position="163"/>
        <end position="179"/>
    </location>
</feature>
<evidence type="ECO:0000313" key="3">
    <source>
        <dbReference type="EMBL" id="CAB4167259.1"/>
    </source>
</evidence>
<evidence type="ECO:0000313" key="9">
    <source>
        <dbReference type="EMBL" id="CAB5226892.1"/>
    </source>
</evidence>
<feature type="compositionally biased region" description="Pro residues" evidence="1">
    <location>
        <begin position="69"/>
        <end position="107"/>
    </location>
</feature>
<feature type="region of interest" description="Disordered" evidence="1">
    <location>
        <begin position="156"/>
        <end position="191"/>
    </location>
</feature>
<evidence type="ECO:0000256" key="1">
    <source>
        <dbReference type="SAM" id="MobiDB-lite"/>
    </source>
</evidence>
<feature type="compositionally biased region" description="Basic and acidic residues" evidence="1">
    <location>
        <begin position="240"/>
        <end position="259"/>
    </location>
</feature>
<feature type="region of interest" description="Disordered" evidence="1">
    <location>
        <begin position="226"/>
        <end position="327"/>
    </location>
</feature>
<feature type="compositionally biased region" description="Polar residues" evidence="1">
    <location>
        <begin position="51"/>
        <end position="64"/>
    </location>
</feature>
<feature type="compositionally biased region" description="Low complexity" evidence="1">
    <location>
        <begin position="312"/>
        <end position="327"/>
    </location>
</feature>
<dbReference type="EMBL" id="LR796827">
    <property type="protein sequence ID" value="CAB4168456.1"/>
    <property type="molecule type" value="Genomic_DNA"/>
</dbReference>
<feature type="compositionally biased region" description="Low complexity" evidence="1">
    <location>
        <begin position="286"/>
        <end position="304"/>
    </location>
</feature>
<organism evidence="2">
    <name type="scientific">uncultured Caudovirales phage</name>
    <dbReference type="NCBI Taxonomy" id="2100421"/>
    <lineage>
        <taxon>Viruses</taxon>
        <taxon>Duplodnaviria</taxon>
        <taxon>Heunggongvirae</taxon>
        <taxon>Uroviricota</taxon>
        <taxon>Caudoviricetes</taxon>
        <taxon>Peduoviridae</taxon>
        <taxon>Maltschvirus</taxon>
        <taxon>Maltschvirus maltsch</taxon>
    </lineage>
</organism>
<dbReference type="EMBL" id="LR797234">
    <property type="protein sequence ID" value="CAB4195852.1"/>
    <property type="molecule type" value="Genomic_DNA"/>
</dbReference>
<evidence type="ECO:0000313" key="6">
    <source>
        <dbReference type="EMBL" id="CAB4195852.1"/>
    </source>
</evidence>